<sequence>MTSRAHDAADAVSRRAWTPPAGKPPLSSRLLRATWRGLPVKRYEVGWEPELTVPGADGSPLVTDHYFPRAEGDFPTLLVRSPYGRGLPWSPMYGVLFAEQGFHVVLQSCRGTGGSGGTFDLWRNEAADGRATVSWLRSQPWFTGTLGTIGPSYLGYVQWALALDPPPELKAMVVQVGLHDPYALFHTNGVLQLENALAVAAGMTYQHRGFVPFVRATLRLRRRLREITTARPLRGAHASALGGEVPWLDDVMAHADAEHPYWHGASLGAAAEGLSVPTGLITGWSDALVDQTFEQYGRLRKAGCETALLVGPWTHTSALQQGWPDVFAESLAWLRAHLCGDRSGLRPTPVRVHVGGDDTWRDLDDWPQSPGATTAWFPVPEGHLIRQAPTDHGPVASFRYDPADPTPSLGGPLLSPAAGPRDNGTLEARADVLTFTGPPLTEPVDVIGPVSARLSISTDTGHADVFTRLCDVDAQGRSVNVCDGVAPVRTTGQAPSEVTVPMSATAHRFAAGHRIRWQISGGAHPRYARNPGTGESRVDAVDFTPVHITVHGDSALTLPHA</sequence>
<name>A0A5N8WNJ1_9ACTN</name>
<evidence type="ECO:0000256" key="1">
    <source>
        <dbReference type="ARBA" id="ARBA00022801"/>
    </source>
</evidence>
<feature type="compositionally biased region" description="Low complexity" evidence="2">
    <location>
        <begin position="407"/>
        <end position="420"/>
    </location>
</feature>
<dbReference type="InterPro" id="IPR013736">
    <property type="entry name" value="Xaa-Pro_dipept_C"/>
</dbReference>
<feature type="region of interest" description="Disordered" evidence="2">
    <location>
        <begin position="403"/>
        <end position="423"/>
    </location>
</feature>
<dbReference type="NCBIfam" id="TIGR00976">
    <property type="entry name" value="CocE_NonD"/>
    <property type="match status" value="1"/>
</dbReference>
<dbReference type="GO" id="GO:0008239">
    <property type="term" value="F:dipeptidyl-peptidase activity"/>
    <property type="evidence" value="ECO:0007669"/>
    <property type="project" value="InterPro"/>
</dbReference>
<reference evidence="4 5" key="1">
    <citation type="submission" date="2019-09" db="EMBL/GenBank/DDBJ databases">
        <authorList>
            <person name="Duangmal K."/>
            <person name="Teo W.F.A."/>
            <person name="Lipun K."/>
        </authorList>
    </citation>
    <scope>NUCLEOTIDE SEQUENCE [LARGE SCALE GENOMIC DNA]</scope>
    <source>
        <strain evidence="4 5">K1PN6</strain>
    </source>
</reference>
<dbReference type="Pfam" id="PF02129">
    <property type="entry name" value="Peptidase_S15"/>
    <property type="match status" value="1"/>
</dbReference>
<dbReference type="SUPFAM" id="SSF49785">
    <property type="entry name" value="Galactose-binding domain-like"/>
    <property type="match status" value="1"/>
</dbReference>
<dbReference type="Gene3D" id="2.60.120.260">
    <property type="entry name" value="Galactose-binding domain-like"/>
    <property type="match status" value="1"/>
</dbReference>
<accession>A0A5N8WNJ1</accession>
<dbReference type="AlphaFoldDB" id="A0A5N8WNJ1"/>
<dbReference type="RefSeq" id="WP_152861018.1">
    <property type="nucleotide sequence ID" value="NZ_VMNX01000023.1"/>
</dbReference>
<dbReference type="Gene3D" id="1.10.3020.10">
    <property type="entry name" value="alpha-amino acid ester hydrolase ( Helical cap domain)"/>
    <property type="match status" value="1"/>
</dbReference>
<dbReference type="InterPro" id="IPR008979">
    <property type="entry name" value="Galactose-bd-like_sf"/>
</dbReference>
<organism evidence="4 5">
    <name type="scientific">Streptomyces acidicola</name>
    <dbReference type="NCBI Taxonomy" id="2596892"/>
    <lineage>
        <taxon>Bacteria</taxon>
        <taxon>Bacillati</taxon>
        <taxon>Actinomycetota</taxon>
        <taxon>Actinomycetes</taxon>
        <taxon>Kitasatosporales</taxon>
        <taxon>Streptomycetaceae</taxon>
        <taxon>Streptomyces</taxon>
    </lineage>
</organism>
<dbReference type="Proteomes" id="UP000373149">
    <property type="component" value="Unassembled WGS sequence"/>
</dbReference>
<comment type="caution">
    <text evidence="4">The sequence shown here is derived from an EMBL/GenBank/DDBJ whole genome shotgun (WGS) entry which is preliminary data.</text>
</comment>
<dbReference type="Pfam" id="PF08530">
    <property type="entry name" value="PepX_C"/>
    <property type="match status" value="1"/>
</dbReference>
<evidence type="ECO:0000313" key="4">
    <source>
        <dbReference type="EMBL" id="MPY48809.1"/>
    </source>
</evidence>
<proteinExistence type="predicted"/>
<evidence type="ECO:0000313" key="5">
    <source>
        <dbReference type="Proteomes" id="UP000373149"/>
    </source>
</evidence>
<keyword evidence="1 4" id="KW-0378">Hydrolase</keyword>
<dbReference type="Gene3D" id="3.40.50.1820">
    <property type="entry name" value="alpha/beta hydrolase"/>
    <property type="match status" value="1"/>
</dbReference>
<dbReference type="InterPro" id="IPR005674">
    <property type="entry name" value="CocE/Ser_esterase"/>
</dbReference>
<protein>
    <submittedName>
        <fullName evidence="4">CocE/NonD family hydrolase</fullName>
    </submittedName>
</protein>
<dbReference type="InterPro" id="IPR029058">
    <property type="entry name" value="AB_hydrolase_fold"/>
</dbReference>
<evidence type="ECO:0000259" key="3">
    <source>
        <dbReference type="SMART" id="SM00939"/>
    </source>
</evidence>
<dbReference type="InterPro" id="IPR000383">
    <property type="entry name" value="Xaa-Pro-like_dom"/>
</dbReference>
<evidence type="ECO:0000256" key="2">
    <source>
        <dbReference type="SAM" id="MobiDB-lite"/>
    </source>
</evidence>
<feature type="compositionally biased region" description="Basic and acidic residues" evidence="2">
    <location>
        <begin position="1"/>
        <end position="13"/>
    </location>
</feature>
<feature type="region of interest" description="Disordered" evidence="2">
    <location>
        <begin position="1"/>
        <end position="24"/>
    </location>
</feature>
<feature type="domain" description="Xaa-Pro dipeptidyl-peptidase C-terminal" evidence="3">
    <location>
        <begin position="331"/>
        <end position="557"/>
    </location>
</feature>
<dbReference type="EMBL" id="VMNX01000023">
    <property type="protein sequence ID" value="MPY48809.1"/>
    <property type="molecule type" value="Genomic_DNA"/>
</dbReference>
<dbReference type="SUPFAM" id="SSF53474">
    <property type="entry name" value="alpha/beta-Hydrolases"/>
    <property type="match status" value="1"/>
</dbReference>
<gene>
    <name evidence="4" type="ORF">FPZ41_09615</name>
</gene>
<dbReference type="SMART" id="SM00939">
    <property type="entry name" value="PepX_C"/>
    <property type="match status" value="1"/>
</dbReference>
<keyword evidence="5" id="KW-1185">Reference proteome</keyword>